<dbReference type="CDD" id="cd06592">
    <property type="entry name" value="GH31_NET37"/>
    <property type="match status" value="1"/>
</dbReference>
<dbReference type="PANTHER" id="PTHR43053:SF4">
    <property type="entry name" value="MYOGENESIS-REGULATING GLYCOSIDASE"/>
    <property type="match status" value="1"/>
</dbReference>
<dbReference type="Gene3D" id="3.20.20.80">
    <property type="entry name" value="Glycosidases"/>
    <property type="match status" value="1"/>
</dbReference>
<dbReference type="Proteomes" id="UP000694865">
    <property type="component" value="Unplaced"/>
</dbReference>
<keyword evidence="5" id="KW-0812">Transmembrane</keyword>
<keyword evidence="2 4" id="KW-0378">Hydrolase</keyword>
<evidence type="ECO:0000259" key="7">
    <source>
        <dbReference type="Pfam" id="PF21365"/>
    </source>
</evidence>
<comment type="similarity">
    <text evidence="1 4">Belongs to the glycosyl hydrolase 31 family.</text>
</comment>
<keyword evidence="3 4" id="KW-0326">Glycosidase</keyword>
<dbReference type="GeneID" id="102810142"/>
<evidence type="ECO:0000256" key="2">
    <source>
        <dbReference type="ARBA" id="ARBA00022801"/>
    </source>
</evidence>
<feature type="transmembrane region" description="Helical" evidence="5">
    <location>
        <begin position="20"/>
        <end position="44"/>
    </location>
</feature>
<evidence type="ECO:0000259" key="6">
    <source>
        <dbReference type="Pfam" id="PF01055"/>
    </source>
</evidence>
<feature type="domain" description="Glycoside hydrolase family 31 TIM barrel" evidence="6">
    <location>
        <begin position="285"/>
        <end position="580"/>
    </location>
</feature>
<dbReference type="InterPro" id="IPR017853">
    <property type="entry name" value="GH"/>
</dbReference>
<evidence type="ECO:0000256" key="1">
    <source>
        <dbReference type="ARBA" id="ARBA00007806"/>
    </source>
</evidence>
<gene>
    <name evidence="9" type="primary">LOC102810142</name>
</gene>
<proteinExistence type="inferred from homology"/>
<dbReference type="Pfam" id="PF21365">
    <property type="entry name" value="Glyco_hydro_31_3rd"/>
    <property type="match status" value="1"/>
</dbReference>
<name>A0ABM0MKG7_SACKO</name>
<evidence type="ECO:0000313" key="8">
    <source>
        <dbReference type="Proteomes" id="UP000694865"/>
    </source>
</evidence>
<evidence type="ECO:0000256" key="3">
    <source>
        <dbReference type="ARBA" id="ARBA00023295"/>
    </source>
</evidence>
<protein>
    <submittedName>
        <fullName evidence="9">Uncharacterized family 31 glucosidase KIAA1161-like</fullName>
    </submittedName>
</protein>
<dbReference type="SUPFAM" id="SSF51011">
    <property type="entry name" value="Glycosyl hydrolase domain"/>
    <property type="match status" value="1"/>
</dbReference>
<keyword evidence="8" id="KW-1185">Reference proteome</keyword>
<dbReference type="PANTHER" id="PTHR43053">
    <property type="entry name" value="GLYCOSIDASE FAMILY 31"/>
    <property type="match status" value="1"/>
</dbReference>
<evidence type="ECO:0000313" key="9">
    <source>
        <dbReference type="RefSeq" id="XP_006820508.1"/>
    </source>
</evidence>
<reference evidence="9" key="1">
    <citation type="submission" date="2025-08" db="UniProtKB">
        <authorList>
            <consortium name="RefSeq"/>
        </authorList>
    </citation>
    <scope>IDENTIFICATION</scope>
    <source>
        <tissue evidence="9">Testes</tissue>
    </source>
</reference>
<dbReference type="RefSeq" id="XP_006820508.1">
    <property type="nucleotide sequence ID" value="XM_006820445.1"/>
</dbReference>
<sequence>MSSNVMFREKKTCCGINRILFISCLVAAIVIVAIIIVVAVILAVDNSSERVYNVGGAELIVDDSNEVTIKISSVRGLVLEGTLGINLPNDQEYDRCDDDDDGGTMLCLRWDDVAMLKLTTTETGETTCYDIYWSSSSRDHEPLDCFLLTGAHWYGSAEMYYQLWPIEKWNEPMTVYLSGDMLANPTDYGSVLERYWLSSQGVGIFVEEDVPLFASLNYQNDSKLCYKAKYEESAYPNRDKNPPFMKYSICTNTNIRTAHTYMSSRFFQKPSNIPDERMMRLPIWSTWARYKVNISQEVILDYAQEILENDFPNSQLEIDDGWATLYGDLQFDPVKFPDPTQMCTDLHAMGFRITIWTHPFGNYDSNAFAHGIDMEAPHYWVREPRGDAPGLVRWWNGIAGIIDVFHNNAYDWNVERMEAFCADVGIDSYKFDAGEINYLPVGFVLSEKINNPCEYTKKHAEMSAELGNMVEIRAAWQSHHLPIFVRMMDKGSKWGYDNGLKTVINTALTFGILGYPFVLPDMIGGNAYNEGFHGDYKPEQELFIRWLELTAFLPAMQFSISPWQYDDPQVTEIARYWVKFHNETIGPKLVELAMEVTENGSPIIRPLWWIAPEDEVALTIDSEFLVGDDLLVAPVLEKGMTSRDVYLPEGRWVNELTGEVVDGGQWFNVQVQIQQIAYFTKEENVL</sequence>
<dbReference type="InterPro" id="IPR000322">
    <property type="entry name" value="Glyco_hydro_31_TIM"/>
</dbReference>
<evidence type="ECO:0000256" key="5">
    <source>
        <dbReference type="SAM" id="Phobius"/>
    </source>
</evidence>
<dbReference type="Pfam" id="PF01055">
    <property type="entry name" value="Glyco_hydro_31_2nd"/>
    <property type="match status" value="1"/>
</dbReference>
<accession>A0ABM0MKG7</accession>
<dbReference type="InterPro" id="IPR050985">
    <property type="entry name" value="Alpha-glycosidase_related"/>
</dbReference>
<keyword evidence="5" id="KW-0472">Membrane</keyword>
<evidence type="ECO:0000256" key="4">
    <source>
        <dbReference type="RuleBase" id="RU361185"/>
    </source>
</evidence>
<dbReference type="InterPro" id="IPR048395">
    <property type="entry name" value="Glyco_hydro_31_C"/>
</dbReference>
<dbReference type="Gene3D" id="2.60.40.1180">
    <property type="entry name" value="Golgi alpha-mannosidase II"/>
    <property type="match status" value="1"/>
</dbReference>
<feature type="domain" description="Glycosyl hydrolase family 31 C-terminal" evidence="7">
    <location>
        <begin position="600"/>
        <end position="686"/>
    </location>
</feature>
<organism evidence="8 9">
    <name type="scientific">Saccoglossus kowalevskii</name>
    <name type="common">Acorn worm</name>
    <dbReference type="NCBI Taxonomy" id="10224"/>
    <lineage>
        <taxon>Eukaryota</taxon>
        <taxon>Metazoa</taxon>
        <taxon>Hemichordata</taxon>
        <taxon>Enteropneusta</taxon>
        <taxon>Harrimaniidae</taxon>
        <taxon>Saccoglossus</taxon>
    </lineage>
</organism>
<dbReference type="InterPro" id="IPR013780">
    <property type="entry name" value="Glyco_hydro_b"/>
</dbReference>
<dbReference type="SUPFAM" id="SSF51445">
    <property type="entry name" value="(Trans)glycosidases"/>
    <property type="match status" value="1"/>
</dbReference>
<keyword evidence="5" id="KW-1133">Transmembrane helix</keyword>